<dbReference type="SUPFAM" id="SSF52540">
    <property type="entry name" value="P-loop containing nucleoside triphosphate hydrolases"/>
    <property type="match status" value="1"/>
</dbReference>
<keyword evidence="1" id="KW-0614">Plasmid</keyword>
<dbReference type="EMBL" id="CP021170">
    <property type="protein sequence ID" value="ARR10723.1"/>
    <property type="molecule type" value="Genomic_DNA"/>
</dbReference>
<evidence type="ECO:0000313" key="2">
    <source>
        <dbReference type="Proteomes" id="UP000078148"/>
    </source>
</evidence>
<dbReference type="AlphaFoldDB" id="A0A1X9T464"/>
<accession>A0A1X9T464</accession>
<gene>
    <name evidence="1" type="ORF">AR543_p0115</name>
</gene>
<organism evidence="1 2">
    <name type="scientific">Paenibacillus bovis</name>
    <dbReference type="NCBI Taxonomy" id="1616788"/>
    <lineage>
        <taxon>Bacteria</taxon>
        <taxon>Bacillati</taxon>
        <taxon>Bacillota</taxon>
        <taxon>Bacilli</taxon>
        <taxon>Bacillales</taxon>
        <taxon>Paenibacillaceae</taxon>
        <taxon>Paenibacillus</taxon>
    </lineage>
</organism>
<dbReference type="OrthoDB" id="2560085at2"/>
<dbReference type="Gene3D" id="3.40.50.300">
    <property type="entry name" value="P-loop containing nucleotide triphosphate hydrolases"/>
    <property type="match status" value="1"/>
</dbReference>
<protein>
    <recommendedName>
        <fullName evidence="3">AAA domain-containing protein</fullName>
    </recommendedName>
</protein>
<reference evidence="1 2" key="1">
    <citation type="journal article" date="2016" name="Int. J. Syst. Evol. Microbiol.">
        <title>Paenibacillus damxungensis sp. nov., isolated from raw yak (Bos grunniens) milk.</title>
        <authorList>
            <person name="Wu Z."/>
            <person name="Gao C."/>
            <person name="Han J."/>
            <person name="Liu Z."/>
        </authorList>
    </citation>
    <scope>NUCLEOTIDE SEQUENCE [LARGE SCALE GENOMIC DNA]</scope>
    <source>
        <strain evidence="1 2">BD3526</strain>
        <plasmid evidence="1 2">unnamed1</plasmid>
    </source>
</reference>
<dbReference type="Proteomes" id="UP000078148">
    <property type="component" value="Plasmid unnamed1"/>
</dbReference>
<evidence type="ECO:0000313" key="1">
    <source>
        <dbReference type="EMBL" id="ARR10723.1"/>
    </source>
</evidence>
<dbReference type="KEGG" id="pbv:AR543_p0115"/>
<sequence>MNTVKPMRILTFGLERENQTSAILPSMTMEEVKSLESLQKKSVSLSIALIVLGENEAEEALSMLVPYRDQMMDTEIVVVCSKVTAQVTRQWTAIGAAEVWPQSSWIQSLIQYGGGGDVQMIPQVPIDSGETKVIAVSTVFSGAGSTYLSLMLATYLKKKYKARVAIWEGGVEGRESLRTLQFILNGRTPMADQLDRLYYNIAGISFFDSTVDDQTLEAVQQEFDYIIYDMGELLQTENELLFFRAHVPILIGSGAQYRLPDPARVINKFQHRRNERVQVVIPFGSKSTISELQQIMPGRLIHALPIHYDPLEVEAESSDVLAALLSSVLSKPKKRTAKLFNFGK</sequence>
<geneLocation type="plasmid" evidence="1 2">
    <name>unnamed1</name>
</geneLocation>
<name>A0A1X9T464_9BACL</name>
<evidence type="ECO:0008006" key="3">
    <source>
        <dbReference type="Google" id="ProtNLM"/>
    </source>
</evidence>
<keyword evidence="2" id="KW-1185">Reference proteome</keyword>
<proteinExistence type="predicted"/>
<dbReference type="RefSeq" id="WP_087071425.1">
    <property type="nucleotide sequence ID" value="NZ_CP021170.1"/>
</dbReference>
<dbReference type="InterPro" id="IPR027417">
    <property type="entry name" value="P-loop_NTPase"/>
</dbReference>